<sequence>MTTLVRTRQPLQVLSMSNLPERRSKRLAVTSSPSPEEEPEPKRRRGVLQLSDEPAATGRKKRKQNNTSDADPFATTTKTKPAVYDEQDGDFLFTRGSKRVKTAPAAAAPSPPPPEPEPEPEPVRTQLPKRPAGRPPKNSSKKRVIPSSPPPVSPPAPAQTKLRGGKAAAATPVAAPATRRTSKRKSSLAATAQPIQDEEPALPKAKTRRKGRESAADKRLREQEEEAAQAHLMNGIPEEEEEEEGEEDKLPPAPPQTNPRRGPKSQIPTISSRATPQSAVPPTQTIALPFSDTPIQNRNKEFRKKGGNSGGRRSSLGLRGRRASSLIDNGQSALPHKTVDPSEFWKYIAAEGPSEPRRMKQLLIWCGERALSEKPRGGDSRGAAAKGNSAVLGARAIQDQILKDFGSVSEFSDWFSREDDEEKKEMPKREVVLQPNPINVQNDEKIAALEARIARLKSLKSSWLSLHSSPLPITPPIIPPPSAPNQPPQLPSPPDPSLLSQTESEMLSYLTNPTTHFGGFKRQVRSRLQNAQATLEYQVDLLADRVHKFDMRVKMGEREAETVLKVSAERLKEREEREKRKVGTVGVNVMEVLRSLGRVVGEGG</sequence>
<accession>A0AAV9HT11</accession>
<dbReference type="PANTHER" id="PTHR14778:SF2">
    <property type="entry name" value="KINETOCHORE-ASSOCIATED PROTEIN DSN1 HOMOLOG"/>
    <property type="match status" value="1"/>
</dbReference>
<feature type="compositionally biased region" description="Pro residues" evidence="1">
    <location>
        <begin position="475"/>
        <end position="496"/>
    </location>
</feature>
<feature type="compositionally biased region" description="Polar residues" evidence="1">
    <location>
        <begin position="65"/>
        <end position="79"/>
    </location>
</feature>
<feature type="region of interest" description="Disordered" evidence="1">
    <location>
        <begin position="475"/>
        <end position="499"/>
    </location>
</feature>
<feature type="compositionally biased region" description="Low complexity" evidence="1">
    <location>
        <begin position="311"/>
        <end position="326"/>
    </location>
</feature>
<evidence type="ECO:0000313" key="2">
    <source>
        <dbReference type="EMBL" id="KAK4464012.1"/>
    </source>
</evidence>
<organism evidence="2 3">
    <name type="scientific">Cladorrhinum samala</name>
    <dbReference type="NCBI Taxonomy" id="585594"/>
    <lineage>
        <taxon>Eukaryota</taxon>
        <taxon>Fungi</taxon>
        <taxon>Dikarya</taxon>
        <taxon>Ascomycota</taxon>
        <taxon>Pezizomycotina</taxon>
        <taxon>Sordariomycetes</taxon>
        <taxon>Sordariomycetidae</taxon>
        <taxon>Sordariales</taxon>
        <taxon>Podosporaceae</taxon>
        <taxon>Cladorrhinum</taxon>
    </lineage>
</organism>
<keyword evidence="3" id="KW-1185">Reference proteome</keyword>
<gene>
    <name evidence="2" type="ORF">QBC42DRAFT_264478</name>
</gene>
<comment type="caution">
    <text evidence="2">The sequence shown here is derived from an EMBL/GenBank/DDBJ whole genome shotgun (WGS) entry which is preliminary data.</text>
</comment>
<reference evidence="2" key="2">
    <citation type="submission" date="2023-06" db="EMBL/GenBank/DDBJ databases">
        <authorList>
            <consortium name="Lawrence Berkeley National Laboratory"/>
            <person name="Mondo S.J."/>
            <person name="Hensen N."/>
            <person name="Bonometti L."/>
            <person name="Westerberg I."/>
            <person name="Brannstrom I.O."/>
            <person name="Guillou S."/>
            <person name="Cros-Aarteil S."/>
            <person name="Calhoun S."/>
            <person name="Haridas S."/>
            <person name="Kuo A."/>
            <person name="Pangilinan J."/>
            <person name="Riley R."/>
            <person name="Labutti K."/>
            <person name="Andreopoulos B."/>
            <person name="Lipzen A."/>
            <person name="Chen C."/>
            <person name="Yanf M."/>
            <person name="Daum C."/>
            <person name="Ng V."/>
            <person name="Clum A."/>
            <person name="Steindorff A."/>
            <person name="Ohm R."/>
            <person name="Martin F."/>
            <person name="Silar P."/>
            <person name="Natvig D."/>
            <person name="Lalanne C."/>
            <person name="Gautier V."/>
            <person name="Ament-Velasquez S.L."/>
            <person name="Kruys A."/>
            <person name="Hutchinson M.I."/>
            <person name="Powell A.J."/>
            <person name="Barry K."/>
            <person name="Miller A.N."/>
            <person name="Grigoriev I.V."/>
            <person name="Debuchy R."/>
            <person name="Gladieux P."/>
            <person name="Thoren M.H."/>
            <person name="Johannesson H."/>
        </authorList>
    </citation>
    <scope>NUCLEOTIDE SEQUENCE</scope>
    <source>
        <strain evidence="2">PSN324</strain>
    </source>
</reference>
<dbReference type="PANTHER" id="PTHR14778">
    <property type="entry name" value="KINETOCHORE-ASSOCIATED PROTEIN DSN1 HOMOLOG"/>
    <property type="match status" value="1"/>
</dbReference>
<dbReference type="EMBL" id="MU864953">
    <property type="protein sequence ID" value="KAK4464012.1"/>
    <property type="molecule type" value="Genomic_DNA"/>
</dbReference>
<reference evidence="2" key="1">
    <citation type="journal article" date="2023" name="Mol. Phylogenet. Evol.">
        <title>Genome-scale phylogeny and comparative genomics of the fungal order Sordariales.</title>
        <authorList>
            <person name="Hensen N."/>
            <person name="Bonometti L."/>
            <person name="Westerberg I."/>
            <person name="Brannstrom I.O."/>
            <person name="Guillou S."/>
            <person name="Cros-Aarteil S."/>
            <person name="Calhoun S."/>
            <person name="Haridas S."/>
            <person name="Kuo A."/>
            <person name="Mondo S."/>
            <person name="Pangilinan J."/>
            <person name="Riley R."/>
            <person name="LaButti K."/>
            <person name="Andreopoulos B."/>
            <person name="Lipzen A."/>
            <person name="Chen C."/>
            <person name="Yan M."/>
            <person name="Daum C."/>
            <person name="Ng V."/>
            <person name="Clum A."/>
            <person name="Steindorff A."/>
            <person name="Ohm R.A."/>
            <person name="Martin F."/>
            <person name="Silar P."/>
            <person name="Natvig D.O."/>
            <person name="Lalanne C."/>
            <person name="Gautier V."/>
            <person name="Ament-Velasquez S.L."/>
            <person name="Kruys A."/>
            <person name="Hutchinson M.I."/>
            <person name="Powell A.J."/>
            <person name="Barry K."/>
            <person name="Miller A.N."/>
            <person name="Grigoriev I.V."/>
            <person name="Debuchy R."/>
            <person name="Gladieux P."/>
            <person name="Hiltunen Thoren M."/>
            <person name="Johannesson H."/>
        </authorList>
    </citation>
    <scope>NUCLEOTIDE SEQUENCE</scope>
    <source>
        <strain evidence="2">PSN324</strain>
    </source>
</reference>
<dbReference type="Proteomes" id="UP001321749">
    <property type="component" value="Unassembled WGS sequence"/>
</dbReference>
<feature type="compositionally biased region" description="Acidic residues" evidence="1">
    <location>
        <begin position="237"/>
        <end position="247"/>
    </location>
</feature>
<dbReference type="GO" id="GO:0007059">
    <property type="term" value="P:chromosome segregation"/>
    <property type="evidence" value="ECO:0007669"/>
    <property type="project" value="InterPro"/>
</dbReference>
<evidence type="ECO:0000313" key="3">
    <source>
        <dbReference type="Proteomes" id="UP001321749"/>
    </source>
</evidence>
<dbReference type="AlphaFoldDB" id="A0AAV9HT11"/>
<feature type="compositionally biased region" description="Polar residues" evidence="1">
    <location>
        <begin position="1"/>
        <end position="18"/>
    </location>
</feature>
<protein>
    <submittedName>
        <fullName evidence="2">Kinetochore protein mis13</fullName>
    </submittedName>
</protein>
<feature type="compositionally biased region" description="Pro residues" evidence="1">
    <location>
        <begin position="147"/>
        <end position="157"/>
    </location>
</feature>
<dbReference type="InterPro" id="IPR013218">
    <property type="entry name" value="Dsn1/Mis13"/>
</dbReference>
<dbReference type="GO" id="GO:0051301">
    <property type="term" value="P:cell division"/>
    <property type="evidence" value="ECO:0007669"/>
    <property type="project" value="InterPro"/>
</dbReference>
<evidence type="ECO:0000256" key="1">
    <source>
        <dbReference type="SAM" id="MobiDB-lite"/>
    </source>
</evidence>
<name>A0AAV9HT11_9PEZI</name>
<dbReference type="GO" id="GO:0000444">
    <property type="term" value="C:MIS12/MIND type complex"/>
    <property type="evidence" value="ECO:0007669"/>
    <property type="project" value="InterPro"/>
</dbReference>
<feature type="compositionally biased region" description="Low complexity" evidence="1">
    <location>
        <begin position="167"/>
        <end position="179"/>
    </location>
</feature>
<feature type="compositionally biased region" description="Polar residues" evidence="1">
    <location>
        <begin position="266"/>
        <end position="286"/>
    </location>
</feature>
<feature type="compositionally biased region" description="Basic and acidic residues" evidence="1">
    <location>
        <begin position="212"/>
        <end position="222"/>
    </location>
</feature>
<proteinExistence type="predicted"/>
<feature type="region of interest" description="Disordered" evidence="1">
    <location>
        <begin position="1"/>
        <end position="337"/>
    </location>
</feature>
<dbReference type="Pfam" id="PF08202">
    <property type="entry name" value="MIS13"/>
    <property type="match status" value="1"/>
</dbReference>